<dbReference type="PATRIC" id="fig|1227456.3.peg.1269"/>
<evidence type="ECO:0000313" key="5">
    <source>
        <dbReference type="Proteomes" id="UP000011625"/>
    </source>
</evidence>
<evidence type="ECO:0000256" key="1">
    <source>
        <dbReference type="ARBA" id="ARBA00023002"/>
    </source>
</evidence>
<dbReference type="GO" id="GO:0044272">
    <property type="term" value="P:sulfur compound biosynthetic process"/>
    <property type="evidence" value="ECO:0007669"/>
    <property type="project" value="UniProtKB-ARBA"/>
</dbReference>
<dbReference type="RefSeq" id="WP_005041403.1">
    <property type="nucleotide sequence ID" value="NZ_AOME01000028.1"/>
</dbReference>
<evidence type="ECO:0000256" key="2">
    <source>
        <dbReference type="SAM" id="MobiDB-lite"/>
    </source>
</evidence>
<protein>
    <submittedName>
        <fullName evidence="4">2-oxo-3-methylvalerate dehydrogenase E1 component subunit alpha</fullName>
    </submittedName>
</protein>
<feature type="region of interest" description="Disordered" evidence="2">
    <location>
        <begin position="332"/>
        <end position="376"/>
    </location>
</feature>
<keyword evidence="5" id="KW-1185">Reference proteome</keyword>
<reference evidence="4 5" key="1">
    <citation type="journal article" date="2014" name="PLoS Genet.">
        <title>Phylogenetically driven sequencing of extremely halophilic archaea reveals strategies for static and dynamic osmo-response.</title>
        <authorList>
            <person name="Becker E.A."/>
            <person name="Seitzer P.M."/>
            <person name="Tritt A."/>
            <person name="Larsen D."/>
            <person name="Krusor M."/>
            <person name="Yao A.I."/>
            <person name="Wu D."/>
            <person name="Madern D."/>
            <person name="Eisen J.A."/>
            <person name="Darling A.E."/>
            <person name="Facciotti M.T."/>
        </authorList>
    </citation>
    <scope>NUCLEOTIDE SEQUENCE [LARGE SCALE GENOMIC DNA]</scope>
    <source>
        <strain evidence="4 5">DSM 8989</strain>
    </source>
</reference>
<feature type="compositionally biased region" description="Basic and acidic residues" evidence="2">
    <location>
        <begin position="349"/>
        <end position="364"/>
    </location>
</feature>
<evidence type="ECO:0000313" key="4">
    <source>
        <dbReference type="EMBL" id="EMA54420.1"/>
    </source>
</evidence>
<name>M0NCM0_9EURY</name>
<accession>M0NCM0</accession>
<dbReference type="SUPFAM" id="SSF52518">
    <property type="entry name" value="Thiamin diphosphate-binding fold (THDP-binding)"/>
    <property type="match status" value="1"/>
</dbReference>
<dbReference type="STRING" id="1227456.C450_06315"/>
<dbReference type="InterPro" id="IPR001017">
    <property type="entry name" value="DH_E1"/>
</dbReference>
<dbReference type="InterPro" id="IPR029061">
    <property type="entry name" value="THDP-binding"/>
</dbReference>
<dbReference type="OrthoDB" id="25266at2157"/>
<feature type="compositionally biased region" description="Basic and acidic residues" evidence="2">
    <location>
        <begin position="332"/>
        <end position="341"/>
    </location>
</feature>
<dbReference type="GO" id="GO:0016624">
    <property type="term" value="F:oxidoreductase activity, acting on the aldehyde or oxo group of donors, disulfide as acceptor"/>
    <property type="evidence" value="ECO:0007669"/>
    <property type="project" value="InterPro"/>
</dbReference>
<dbReference type="InterPro" id="IPR050771">
    <property type="entry name" value="Alpha-ketoacid_DH_E1_comp"/>
</dbReference>
<feature type="domain" description="Dehydrogenase E1 component" evidence="3">
    <location>
        <begin position="39"/>
        <end position="335"/>
    </location>
</feature>
<dbReference type="AlphaFoldDB" id="M0NCM0"/>
<dbReference type="Gene3D" id="3.40.50.970">
    <property type="match status" value="1"/>
</dbReference>
<dbReference type="Pfam" id="PF00676">
    <property type="entry name" value="E1_dh"/>
    <property type="match status" value="1"/>
</dbReference>
<keyword evidence="1" id="KW-0560">Oxidoreductase</keyword>
<feature type="region of interest" description="Disordered" evidence="2">
    <location>
        <begin position="1"/>
        <end position="28"/>
    </location>
</feature>
<dbReference type="PANTHER" id="PTHR43380">
    <property type="entry name" value="2-OXOISOVALERATE DEHYDROGENASE SUBUNIT ALPHA, MITOCHONDRIAL"/>
    <property type="match status" value="1"/>
</dbReference>
<organism evidence="4 5">
    <name type="scientific">Halococcus salifodinae DSM 8989</name>
    <dbReference type="NCBI Taxonomy" id="1227456"/>
    <lineage>
        <taxon>Archaea</taxon>
        <taxon>Methanobacteriati</taxon>
        <taxon>Methanobacteriota</taxon>
        <taxon>Stenosarchaea group</taxon>
        <taxon>Halobacteria</taxon>
        <taxon>Halobacteriales</taxon>
        <taxon>Halococcaceae</taxon>
        <taxon>Halococcus</taxon>
    </lineage>
</organism>
<gene>
    <name evidence="4" type="ORF">C450_06315</name>
</gene>
<dbReference type="GO" id="GO:0009083">
    <property type="term" value="P:branched-chain amino acid catabolic process"/>
    <property type="evidence" value="ECO:0007669"/>
    <property type="project" value="TreeGrafter"/>
</dbReference>
<dbReference type="Proteomes" id="UP000011625">
    <property type="component" value="Unassembled WGS sequence"/>
</dbReference>
<comment type="caution">
    <text evidence="4">The sequence shown here is derived from an EMBL/GenBank/DDBJ whole genome shotgun (WGS) entry which is preliminary data.</text>
</comment>
<sequence>MAKWTESKPDPDFSQVLAPDGTVDGDAPVDEETMLRMYETMKVSRRYDEKTLSLQRRGEISILSRSWGEEAIPVGSAAALEEGDWCFPTYRQTPSKLYWGGPLDRSLAGLMGHEPETIEEHLPVPDEEALPVNFSPVYIPLASNVTNAVGSAMADKFEDEDAVTLSYIGDGSSSQGDFYEALNFAGVFDAPAVTICHNNQWAISVPAHRQTAAETFAQKAEAAGIPHERVDGNDVFAVYEATKRAVDRARAGEGPTLLECVTYRVDDHNTADDAGAYRDESQQAFWAERDPVDRLEAYLRSADLIDDAAIEAIEEDADERVEAAVDRAREVPADDPARIFDNHLQSESWNERHQREELRAEQRGENPFTDFTGEGL</sequence>
<proteinExistence type="predicted"/>
<dbReference type="PANTHER" id="PTHR43380:SF1">
    <property type="entry name" value="2-OXOISOVALERATE DEHYDROGENASE SUBUNIT ALPHA, MITOCHONDRIAL"/>
    <property type="match status" value="1"/>
</dbReference>
<dbReference type="CDD" id="cd02000">
    <property type="entry name" value="TPP_E1_PDC_ADC_BCADC"/>
    <property type="match status" value="1"/>
</dbReference>
<feature type="compositionally biased region" description="Basic and acidic residues" evidence="2">
    <location>
        <begin position="1"/>
        <end position="11"/>
    </location>
</feature>
<evidence type="ECO:0000259" key="3">
    <source>
        <dbReference type="Pfam" id="PF00676"/>
    </source>
</evidence>
<dbReference type="EMBL" id="AOME01000028">
    <property type="protein sequence ID" value="EMA54420.1"/>
    <property type="molecule type" value="Genomic_DNA"/>
</dbReference>